<evidence type="ECO:0008006" key="6">
    <source>
        <dbReference type="Google" id="ProtNLM"/>
    </source>
</evidence>
<evidence type="ECO:0000313" key="5">
    <source>
        <dbReference type="Proteomes" id="UP000601099"/>
    </source>
</evidence>
<accession>A0ABS0L372</accession>
<dbReference type="Gene3D" id="1.25.40.10">
    <property type="entry name" value="Tetratricopeptide repeat domain"/>
    <property type="match status" value="1"/>
</dbReference>
<gene>
    <name evidence="4" type="ORF">I5L79_13540</name>
</gene>
<keyword evidence="3" id="KW-0732">Signal</keyword>
<dbReference type="PROSITE" id="PS50005">
    <property type="entry name" value="TPR"/>
    <property type="match status" value="1"/>
</dbReference>
<organism evidence="4 5">
    <name type="scientific">Hymenobacter guriensis</name>
    <dbReference type="NCBI Taxonomy" id="2793065"/>
    <lineage>
        <taxon>Bacteria</taxon>
        <taxon>Pseudomonadati</taxon>
        <taxon>Bacteroidota</taxon>
        <taxon>Cytophagia</taxon>
        <taxon>Cytophagales</taxon>
        <taxon>Hymenobacteraceae</taxon>
        <taxon>Hymenobacter</taxon>
    </lineage>
</organism>
<comment type="caution">
    <text evidence="4">The sequence shown here is derived from an EMBL/GenBank/DDBJ whole genome shotgun (WGS) entry which is preliminary data.</text>
</comment>
<feature type="chain" id="PRO_5047328789" description="Tetratricopeptide repeat protein" evidence="3">
    <location>
        <begin position="21"/>
        <end position="358"/>
    </location>
</feature>
<dbReference type="InterPro" id="IPR019734">
    <property type="entry name" value="TPR_rpt"/>
</dbReference>
<reference evidence="4 5" key="1">
    <citation type="submission" date="2020-11" db="EMBL/GenBank/DDBJ databases">
        <title>Hymenobacter sp.</title>
        <authorList>
            <person name="Kim M.K."/>
        </authorList>
    </citation>
    <scope>NUCLEOTIDE SEQUENCE [LARGE SCALE GENOMIC DNA]</scope>
    <source>
        <strain evidence="4 5">BT594</strain>
    </source>
</reference>
<dbReference type="RefSeq" id="WP_196955590.1">
    <property type="nucleotide sequence ID" value="NZ_JADWYK010000007.1"/>
</dbReference>
<evidence type="ECO:0000313" key="4">
    <source>
        <dbReference type="EMBL" id="MBG8554576.1"/>
    </source>
</evidence>
<feature type="signal peptide" evidence="3">
    <location>
        <begin position="1"/>
        <end position="20"/>
    </location>
</feature>
<keyword evidence="1" id="KW-0802">TPR repeat</keyword>
<feature type="compositionally biased region" description="Pro residues" evidence="2">
    <location>
        <begin position="327"/>
        <end position="346"/>
    </location>
</feature>
<proteinExistence type="predicted"/>
<sequence>MRSGFVCFLVWCAASAGVWAQTSPTEATVLKQADALLAWRKYQAAFQLLQVFDPWHRQPAVALRAADIALHYHTQQQNFRAFDFKDLTLTESLDSLRRHASDSVSYQFPIGQVLDSLHRRFPQNYKVEKALADYYFELQQCACSEEEFSEDELFQRMVSHYRVAHGHGYGDYLSYYALGYAFMRLGDFPASAAAYERSIALRKDYALAHFQLAYDYLELKRLPDARDQARLAVALFKQPQLRADAEFLLAELEHRLATPAAVVALPAASLSVAPDSAVQAVTSLKSGPVHLVVPELRFQPDSVEALEPRLPALVDTTQTPARWPQQLPVPPPQPVEPVSDPAPPPATGFLPKAFGKEQ</sequence>
<name>A0ABS0L372_9BACT</name>
<evidence type="ECO:0000256" key="3">
    <source>
        <dbReference type="SAM" id="SignalP"/>
    </source>
</evidence>
<dbReference type="SUPFAM" id="SSF48452">
    <property type="entry name" value="TPR-like"/>
    <property type="match status" value="1"/>
</dbReference>
<feature type="region of interest" description="Disordered" evidence="2">
    <location>
        <begin position="317"/>
        <end position="358"/>
    </location>
</feature>
<dbReference type="SMART" id="SM00028">
    <property type="entry name" value="TPR"/>
    <property type="match status" value="2"/>
</dbReference>
<feature type="repeat" description="TPR" evidence="1">
    <location>
        <begin position="172"/>
        <end position="205"/>
    </location>
</feature>
<dbReference type="InterPro" id="IPR011990">
    <property type="entry name" value="TPR-like_helical_dom_sf"/>
</dbReference>
<dbReference type="EMBL" id="JADWYK010000007">
    <property type="protein sequence ID" value="MBG8554576.1"/>
    <property type="molecule type" value="Genomic_DNA"/>
</dbReference>
<protein>
    <recommendedName>
        <fullName evidence="6">Tetratricopeptide repeat protein</fullName>
    </recommendedName>
</protein>
<keyword evidence="5" id="KW-1185">Reference proteome</keyword>
<evidence type="ECO:0000256" key="1">
    <source>
        <dbReference type="PROSITE-ProRule" id="PRU00339"/>
    </source>
</evidence>
<evidence type="ECO:0000256" key="2">
    <source>
        <dbReference type="SAM" id="MobiDB-lite"/>
    </source>
</evidence>
<dbReference type="Proteomes" id="UP000601099">
    <property type="component" value="Unassembled WGS sequence"/>
</dbReference>